<feature type="compositionally biased region" description="Polar residues" evidence="9">
    <location>
        <begin position="376"/>
        <end position="388"/>
    </location>
</feature>
<dbReference type="Gene3D" id="1.10.260.40">
    <property type="entry name" value="lambda repressor-like DNA-binding domains"/>
    <property type="match status" value="1"/>
</dbReference>
<dbReference type="SUPFAM" id="SSF46689">
    <property type="entry name" value="Homeodomain-like"/>
    <property type="match status" value="1"/>
</dbReference>
<protein>
    <submittedName>
        <fullName evidence="13">HMBOX protein</fullName>
    </submittedName>
</protein>
<dbReference type="EMBL" id="WIXE01003491">
    <property type="protein sequence ID" value="KAK5983906.1"/>
    <property type="molecule type" value="Genomic_DNA"/>
</dbReference>
<evidence type="ECO:0000256" key="1">
    <source>
        <dbReference type="ARBA" id="ARBA00004123"/>
    </source>
</evidence>
<dbReference type="SUPFAM" id="SSF47413">
    <property type="entry name" value="lambda repressor-like DNA-binding domains"/>
    <property type="match status" value="1"/>
</dbReference>
<dbReference type="GO" id="GO:0003691">
    <property type="term" value="F:double-stranded telomeric DNA binding"/>
    <property type="evidence" value="ECO:0007669"/>
    <property type="project" value="InterPro"/>
</dbReference>
<evidence type="ECO:0000259" key="12">
    <source>
        <dbReference type="PROSITE" id="PS51937"/>
    </source>
</evidence>
<feature type="region of interest" description="Disordered" evidence="9">
    <location>
        <begin position="32"/>
        <end position="57"/>
    </location>
</feature>
<keyword evidence="14" id="KW-1185">Reference proteome</keyword>
<feature type="compositionally biased region" description="Polar residues" evidence="9">
    <location>
        <begin position="91"/>
        <end position="109"/>
    </location>
</feature>
<feature type="domain" description="POU-specific atypical" evidence="11">
    <location>
        <begin position="160"/>
        <end position="256"/>
    </location>
</feature>
<evidence type="ECO:0000256" key="5">
    <source>
        <dbReference type="ARBA" id="ARBA00023163"/>
    </source>
</evidence>
<dbReference type="PANTHER" id="PTHR14618">
    <property type="entry name" value="HOMEODOX-CONTAINING PROTEIN 1 HMBOX1"/>
    <property type="match status" value="1"/>
</dbReference>
<keyword evidence="5" id="KW-0804">Transcription</keyword>
<feature type="domain" description="HNF-p1" evidence="12">
    <location>
        <begin position="1"/>
        <end position="31"/>
    </location>
</feature>
<dbReference type="GO" id="GO:0045893">
    <property type="term" value="P:positive regulation of DNA-templated transcription"/>
    <property type="evidence" value="ECO:0007669"/>
    <property type="project" value="InterPro"/>
</dbReference>
<feature type="region of interest" description="Disordered" evidence="9">
    <location>
        <begin position="344"/>
        <end position="404"/>
    </location>
</feature>
<dbReference type="PROSITE" id="PS51936">
    <property type="entry name" value="POU_4"/>
    <property type="match status" value="1"/>
</dbReference>
<keyword evidence="3 7" id="KW-0238">DNA-binding</keyword>
<name>A0AAN8FQM7_TRICO</name>
<dbReference type="Gene3D" id="1.10.10.60">
    <property type="entry name" value="Homeodomain-like"/>
    <property type="match status" value="1"/>
</dbReference>
<dbReference type="PANTHER" id="PTHR14618:SF0">
    <property type="entry name" value="HOMEOBOX-CONTAINING PROTEIN 1"/>
    <property type="match status" value="1"/>
</dbReference>
<organism evidence="13 14">
    <name type="scientific">Trichostrongylus colubriformis</name>
    <name type="common">Black scour worm</name>
    <dbReference type="NCBI Taxonomy" id="6319"/>
    <lineage>
        <taxon>Eukaryota</taxon>
        <taxon>Metazoa</taxon>
        <taxon>Ecdysozoa</taxon>
        <taxon>Nematoda</taxon>
        <taxon>Chromadorea</taxon>
        <taxon>Rhabditida</taxon>
        <taxon>Rhabditina</taxon>
        <taxon>Rhabditomorpha</taxon>
        <taxon>Strongyloidea</taxon>
        <taxon>Trichostrongylidae</taxon>
        <taxon>Trichostrongylus</taxon>
    </lineage>
</organism>
<evidence type="ECO:0000256" key="2">
    <source>
        <dbReference type="ARBA" id="ARBA00023015"/>
    </source>
</evidence>
<dbReference type="InterPro" id="IPR009057">
    <property type="entry name" value="Homeodomain-like_sf"/>
</dbReference>
<feature type="DNA-binding region" description="Homeobox" evidence="7">
    <location>
        <begin position="272"/>
        <end position="348"/>
    </location>
</feature>
<dbReference type="InterPro" id="IPR006899">
    <property type="entry name" value="HNF-1_N"/>
</dbReference>
<evidence type="ECO:0000313" key="13">
    <source>
        <dbReference type="EMBL" id="KAK5983906.1"/>
    </source>
</evidence>
<evidence type="ECO:0000256" key="6">
    <source>
        <dbReference type="ARBA" id="ARBA00023242"/>
    </source>
</evidence>
<dbReference type="PROSITE" id="PS50071">
    <property type="entry name" value="HOMEOBOX_2"/>
    <property type="match status" value="1"/>
</dbReference>
<dbReference type="Pfam" id="PF00046">
    <property type="entry name" value="Homeodomain"/>
    <property type="match status" value="1"/>
</dbReference>
<dbReference type="PROSITE" id="PS51937">
    <property type="entry name" value="HNF_P1"/>
    <property type="match status" value="1"/>
</dbReference>
<dbReference type="AlphaFoldDB" id="A0AAN8FQM7"/>
<keyword evidence="6 7" id="KW-0539">Nucleus</keyword>
<dbReference type="CDD" id="cd00086">
    <property type="entry name" value="homeodomain"/>
    <property type="match status" value="1"/>
</dbReference>
<dbReference type="GO" id="GO:0005634">
    <property type="term" value="C:nucleus"/>
    <property type="evidence" value="ECO:0007669"/>
    <property type="project" value="UniProtKB-SubCell"/>
</dbReference>
<evidence type="ECO:0000256" key="8">
    <source>
        <dbReference type="RuleBase" id="RU000682"/>
    </source>
</evidence>
<feature type="domain" description="Homeobox" evidence="10">
    <location>
        <begin position="270"/>
        <end position="347"/>
    </location>
</feature>
<accession>A0AAN8FQM7</accession>
<dbReference type="InterPro" id="IPR010982">
    <property type="entry name" value="Lambda_DNA-bd_dom_sf"/>
</dbReference>
<dbReference type="InterPro" id="IPR040363">
    <property type="entry name" value="HMBOX1"/>
</dbReference>
<dbReference type="InterPro" id="IPR044869">
    <property type="entry name" value="HNF-1_POU"/>
</dbReference>
<feature type="region of interest" description="Disordered" evidence="9">
    <location>
        <begin position="91"/>
        <end position="127"/>
    </location>
</feature>
<feature type="compositionally biased region" description="Acidic residues" evidence="9">
    <location>
        <begin position="392"/>
        <end position="401"/>
    </location>
</feature>
<dbReference type="FunFam" id="1.10.10.60:FF:000550">
    <property type="entry name" value="Homeobox domaincontaining protein"/>
    <property type="match status" value="1"/>
</dbReference>
<feature type="compositionally biased region" description="Pro residues" evidence="9">
    <location>
        <begin position="41"/>
        <end position="51"/>
    </location>
</feature>
<dbReference type="SMART" id="SM00389">
    <property type="entry name" value="HOX"/>
    <property type="match status" value="1"/>
</dbReference>
<proteinExistence type="predicted"/>
<dbReference type="Proteomes" id="UP001331761">
    <property type="component" value="Unassembled WGS sequence"/>
</dbReference>
<evidence type="ECO:0000256" key="9">
    <source>
        <dbReference type="SAM" id="MobiDB-lite"/>
    </source>
</evidence>
<reference evidence="13 14" key="1">
    <citation type="submission" date="2019-10" db="EMBL/GenBank/DDBJ databases">
        <title>Assembly and Annotation for the nematode Trichostrongylus colubriformis.</title>
        <authorList>
            <person name="Martin J."/>
        </authorList>
    </citation>
    <scope>NUCLEOTIDE SEQUENCE [LARGE SCALE GENOMIC DNA]</scope>
    <source>
        <strain evidence="13">G859</strain>
        <tissue evidence="13">Whole worm</tissue>
    </source>
</reference>
<sequence>MILFTVEQLELIRRLRSTGISPAQVAEAFRQLEQVDNSLDQPPPPPPPPAQPSSLLSSLMTTIDAQQPQPDSPSPMLLQALQAQPPVPVTISASPPEVSTSPERLSVQTVPAASAASEPTTSRTPDASINVSEAAAIPCTAPPATLPRYENNAGGRPIRSLRTPMKEITTLDRPEELDEFMEQGEEACIADMKQFITQYSLRQTTVAMMTGVSQPYISKLLNGNHRELSLRCRKNIYCWYLNCRRHPHKLSVFFADPATRLETNGDGELVPQRRERYVFRPILIKILEGFFTQSPFPDLNKRVEIATACNQVLQIEKRGVGLMPKEVVSPQVVANWFANKRKELRRRSQEANEQAAAVAGSATSSQPHTPGHTGTEEATSSGVGSTPSPVMEEAETMDQTDVETRPLDVMTLAARLGIAFPQLAAATATTIADSSSVDTTYSQTLPIATLASHLLAASQNFAAPFGSGASDGTGGETQATTGATAAGAAEQLTMATLASQLLPTTTPSTLSLIAPGLQMLNNQLPVLNELCKTEQQQLDTATEHNLLSMTYDQLHPSAPLLKTEPME</sequence>
<comment type="caution">
    <text evidence="13">The sequence shown here is derived from an EMBL/GenBank/DDBJ whole genome shotgun (WGS) entry which is preliminary data.</text>
</comment>
<evidence type="ECO:0000256" key="7">
    <source>
        <dbReference type="PROSITE-ProRule" id="PRU00108"/>
    </source>
</evidence>
<evidence type="ECO:0000259" key="10">
    <source>
        <dbReference type="PROSITE" id="PS50071"/>
    </source>
</evidence>
<comment type="subcellular location">
    <subcellularLocation>
        <location evidence="1 7 8">Nucleus</location>
    </subcellularLocation>
</comment>
<dbReference type="InterPro" id="IPR001356">
    <property type="entry name" value="HD"/>
</dbReference>
<evidence type="ECO:0000256" key="3">
    <source>
        <dbReference type="ARBA" id="ARBA00023125"/>
    </source>
</evidence>
<evidence type="ECO:0000259" key="11">
    <source>
        <dbReference type="PROSITE" id="PS51936"/>
    </source>
</evidence>
<gene>
    <name evidence="13" type="ORF">GCK32_006574</name>
</gene>
<keyword evidence="4 7" id="KW-0371">Homeobox</keyword>
<feature type="compositionally biased region" description="Low complexity" evidence="9">
    <location>
        <begin position="111"/>
        <end position="125"/>
    </location>
</feature>
<dbReference type="InterPro" id="IPR044866">
    <property type="entry name" value="HNF_P1"/>
</dbReference>
<evidence type="ECO:0000313" key="14">
    <source>
        <dbReference type="Proteomes" id="UP001331761"/>
    </source>
</evidence>
<evidence type="ECO:0000256" key="4">
    <source>
        <dbReference type="ARBA" id="ARBA00023155"/>
    </source>
</evidence>
<keyword evidence="2" id="KW-0805">Transcription regulation</keyword>
<dbReference type="Pfam" id="PF04814">
    <property type="entry name" value="HNF-1_N"/>
    <property type="match status" value="1"/>
</dbReference>